<dbReference type="Gene3D" id="3.40.228.10">
    <property type="entry name" value="Dimethylsulfoxide Reductase, domain 2"/>
    <property type="match status" value="1"/>
</dbReference>
<sequence>MAVQPRSDEQGYRVHSSHWGPFEGRWLGEQLDIRPTCSVGETPPLMGNLVDTARHATRVTQPMIRSGWLEAGPGPSIRGRDPFIPVSWDEAVRLVGDEIRRVIELHGNESIYGGSYGWSSAGRFHHAQSHVHRFLNVAGGYVASKGTYSTGAAEVFLPHVVDAVDTVTSLWHDWEAIITGSDLILAFGGIPLKNMLVAPGGVADHCGHENLRRYSANGGTVVSVSPVRDDVPTDLPCEWIPMRAFGDTALLLALSYVLINEGLHDERFLDRYTVGFPRFADYVLGKTDGIPKTPSWAEGICGVAASDVVLLARRAASSRTLVNTTYSLQRSQFGEQPLWAALSFAALLGQVGLPGRGFSYGLGSMGSHGKLPMAFPIPALPQGKNRVATFIPVARVADMLLRPGQDYDFDGHVLTYPDIHLVYWAGGNPFHHHQDLFRLREAFARPDTVVVHEQYWTATARHADVVLPVTLSMERSDLGAGRQDTRLIAMHQLVPPLAGTRDDFDIFADLAAHLGVREEYTEGRSSHQWLDVMVAQVQQSMSSVGLNPPDRDEFWRVGGLDIPTRPRGETPIEAFRRNPDRHPLPTPSGRIELFSEVIASFGYDDCPGHATWLEPSERVTVSEQQQGFLQLVANNPATRLHSQLDPGRTSRHSKVSGREPLRIAARDAAVRGIADGDLVRVWNDRGQLLAGAVVTNDVVDGAVQLSTGAWFEPADLDGRPTCIHGNPNSVTLDAGTSRLSQGCSGQLARVRVEKFLGEAPDVTVTKHAPHSD</sequence>
<dbReference type="Pfam" id="PF00384">
    <property type="entry name" value="Molybdopterin"/>
    <property type="match status" value="1"/>
</dbReference>
<dbReference type="PANTHER" id="PTHR43742:SF10">
    <property type="entry name" value="TRIMETHYLAMINE-N-OXIDE REDUCTASE 2"/>
    <property type="match status" value="1"/>
</dbReference>
<dbReference type="GO" id="GO:0009061">
    <property type="term" value="P:anaerobic respiration"/>
    <property type="evidence" value="ECO:0007669"/>
    <property type="project" value="TreeGrafter"/>
</dbReference>
<dbReference type="GO" id="GO:0016491">
    <property type="term" value="F:oxidoreductase activity"/>
    <property type="evidence" value="ECO:0007669"/>
    <property type="project" value="UniProtKB-KW"/>
</dbReference>
<evidence type="ECO:0000256" key="1">
    <source>
        <dbReference type="ARBA" id="ARBA00001942"/>
    </source>
</evidence>
<dbReference type="InterPro" id="IPR050612">
    <property type="entry name" value="Prok_Mopterin_Oxidored"/>
</dbReference>
<comment type="similarity">
    <text evidence="2">Belongs to the prokaryotic molybdopterin-containing oxidoreductase family.</text>
</comment>
<feature type="compositionally biased region" description="Basic and acidic residues" evidence="6">
    <location>
        <begin position="564"/>
        <end position="583"/>
    </location>
</feature>
<dbReference type="RefSeq" id="WP_123224834.1">
    <property type="nucleotide sequence ID" value="NZ_RJSF01000046.1"/>
</dbReference>
<evidence type="ECO:0000313" key="10">
    <source>
        <dbReference type="Proteomes" id="UP000279994"/>
    </source>
</evidence>
<protein>
    <recommendedName>
        <fullName evidence="11">Molybdopterin oxidoreductase</fullName>
    </recommendedName>
</protein>
<dbReference type="PROSITE" id="PS00932">
    <property type="entry name" value="MOLYBDOPTERIN_PROK_3"/>
    <property type="match status" value="1"/>
</dbReference>
<feature type="region of interest" description="Disordered" evidence="6">
    <location>
        <begin position="559"/>
        <end position="588"/>
    </location>
</feature>
<accession>A0A3N0GIG2</accession>
<evidence type="ECO:0000256" key="5">
    <source>
        <dbReference type="ARBA" id="ARBA00023002"/>
    </source>
</evidence>
<dbReference type="PANTHER" id="PTHR43742">
    <property type="entry name" value="TRIMETHYLAMINE-N-OXIDE REDUCTASE"/>
    <property type="match status" value="1"/>
</dbReference>
<dbReference type="GO" id="GO:0030151">
    <property type="term" value="F:molybdenum ion binding"/>
    <property type="evidence" value="ECO:0007669"/>
    <property type="project" value="TreeGrafter"/>
</dbReference>
<dbReference type="EMBL" id="RJSF01000046">
    <property type="protein sequence ID" value="RNM12221.1"/>
    <property type="molecule type" value="Genomic_DNA"/>
</dbReference>
<feature type="domain" description="Molybdopterin oxidoreductase" evidence="7">
    <location>
        <begin position="58"/>
        <end position="511"/>
    </location>
</feature>
<dbReference type="GO" id="GO:0043546">
    <property type="term" value="F:molybdopterin cofactor binding"/>
    <property type="evidence" value="ECO:0007669"/>
    <property type="project" value="InterPro"/>
</dbReference>
<keyword evidence="5" id="KW-0560">Oxidoreductase</keyword>
<dbReference type="Gene3D" id="3.40.50.740">
    <property type="match status" value="1"/>
</dbReference>
<evidence type="ECO:0008006" key="11">
    <source>
        <dbReference type="Google" id="ProtNLM"/>
    </source>
</evidence>
<keyword evidence="3" id="KW-0500">Molybdenum</keyword>
<evidence type="ECO:0000256" key="6">
    <source>
        <dbReference type="SAM" id="MobiDB-lite"/>
    </source>
</evidence>
<dbReference type="InterPro" id="IPR006655">
    <property type="entry name" value="Mopterin_OxRdtase_prok_CS"/>
</dbReference>
<comment type="caution">
    <text evidence="9">The sequence shown here is derived from an EMBL/GenBank/DDBJ whole genome shotgun (WGS) entry which is preliminary data.</text>
</comment>
<dbReference type="SUPFAM" id="SSF53706">
    <property type="entry name" value="Formate dehydrogenase/DMSO reductase, domains 1-3"/>
    <property type="match status" value="1"/>
</dbReference>
<dbReference type="InterPro" id="IPR009010">
    <property type="entry name" value="Asp_de-COase-like_dom_sf"/>
</dbReference>
<proteinExistence type="inferred from homology"/>
<dbReference type="Proteomes" id="UP000279994">
    <property type="component" value="Unassembled WGS sequence"/>
</dbReference>
<dbReference type="Pfam" id="PF01568">
    <property type="entry name" value="Molydop_binding"/>
    <property type="match status" value="1"/>
</dbReference>
<gene>
    <name evidence="9" type="ORF">EFL26_20700</name>
</gene>
<evidence type="ECO:0000256" key="2">
    <source>
        <dbReference type="ARBA" id="ARBA00010312"/>
    </source>
</evidence>
<keyword evidence="4" id="KW-0479">Metal-binding</keyword>
<dbReference type="GO" id="GO:0009055">
    <property type="term" value="F:electron transfer activity"/>
    <property type="evidence" value="ECO:0007669"/>
    <property type="project" value="TreeGrafter"/>
</dbReference>
<dbReference type="AlphaFoldDB" id="A0A3N0GIG2"/>
<dbReference type="SUPFAM" id="SSF50692">
    <property type="entry name" value="ADC-like"/>
    <property type="match status" value="1"/>
</dbReference>
<organism evidence="9 10">
    <name type="scientific">Nocardioides pocheonensis</name>
    <dbReference type="NCBI Taxonomy" id="661485"/>
    <lineage>
        <taxon>Bacteria</taxon>
        <taxon>Bacillati</taxon>
        <taxon>Actinomycetota</taxon>
        <taxon>Actinomycetes</taxon>
        <taxon>Propionibacteriales</taxon>
        <taxon>Nocardioidaceae</taxon>
        <taxon>Nocardioides</taxon>
    </lineage>
</organism>
<dbReference type="Gene3D" id="2.40.40.20">
    <property type="match status" value="1"/>
</dbReference>
<keyword evidence="10" id="KW-1185">Reference proteome</keyword>
<evidence type="ECO:0000256" key="4">
    <source>
        <dbReference type="ARBA" id="ARBA00022723"/>
    </source>
</evidence>
<dbReference type="InterPro" id="IPR006656">
    <property type="entry name" value="Mopterin_OxRdtase"/>
</dbReference>
<evidence type="ECO:0000256" key="3">
    <source>
        <dbReference type="ARBA" id="ARBA00022505"/>
    </source>
</evidence>
<evidence type="ECO:0000259" key="7">
    <source>
        <dbReference type="Pfam" id="PF00384"/>
    </source>
</evidence>
<comment type="cofactor">
    <cofactor evidence="1">
        <name>Mo-bis(molybdopterin guanine dinucleotide)</name>
        <dbReference type="ChEBI" id="CHEBI:60539"/>
    </cofactor>
</comment>
<dbReference type="OrthoDB" id="9759518at2"/>
<dbReference type="InterPro" id="IPR006657">
    <property type="entry name" value="MoPterin_dinucl-bd_dom"/>
</dbReference>
<dbReference type="GO" id="GO:0030288">
    <property type="term" value="C:outer membrane-bounded periplasmic space"/>
    <property type="evidence" value="ECO:0007669"/>
    <property type="project" value="TreeGrafter"/>
</dbReference>
<dbReference type="Gene3D" id="3.90.55.10">
    <property type="entry name" value="Dimethylsulfoxide Reductase, domain 3"/>
    <property type="match status" value="1"/>
</dbReference>
<evidence type="ECO:0000259" key="8">
    <source>
        <dbReference type="Pfam" id="PF01568"/>
    </source>
</evidence>
<name>A0A3N0GIG2_9ACTN</name>
<feature type="domain" description="Molybdopterin dinucleotide-binding" evidence="8">
    <location>
        <begin position="629"/>
        <end position="744"/>
    </location>
</feature>
<evidence type="ECO:0000313" key="9">
    <source>
        <dbReference type="EMBL" id="RNM12221.1"/>
    </source>
</evidence>
<reference evidence="9 10" key="1">
    <citation type="submission" date="2018-11" db="EMBL/GenBank/DDBJ databases">
        <authorList>
            <person name="Li F."/>
        </authorList>
    </citation>
    <scope>NUCLEOTIDE SEQUENCE [LARGE SCALE GENOMIC DNA]</scope>
    <source>
        <strain evidence="9 10">Gsoil 818</strain>
    </source>
</reference>